<dbReference type="EMBL" id="ML996193">
    <property type="protein sequence ID" value="KAF2731548.1"/>
    <property type="molecule type" value="Genomic_DNA"/>
</dbReference>
<proteinExistence type="predicted"/>
<feature type="non-terminal residue" evidence="1">
    <location>
        <position position="93"/>
    </location>
</feature>
<organism evidence="1 2">
    <name type="scientific">Polyplosphaeria fusca</name>
    <dbReference type="NCBI Taxonomy" id="682080"/>
    <lineage>
        <taxon>Eukaryota</taxon>
        <taxon>Fungi</taxon>
        <taxon>Dikarya</taxon>
        <taxon>Ascomycota</taxon>
        <taxon>Pezizomycotina</taxon>
        <taxon>Dothideomycetes</taxon>
        <taxon>Pleosporomycetidae</taxon>
        <taxon>Pleosporales</taxon>
        <taxon>Tetraplosphaeriaceae</taxon>
        <taxon>Polyplosphaeria</taxon>
    </lineage>
</organism>
<reference evidence="1" key="1">
    <citation type="journal article" date="2020" name="Stud. Mycol.">
        <title>101 Dothideomycetes genomes: a test case for predicting lifestyles and emergence of pathogens.</title>
        <authorList>
            <person name="Haridas S."/>
            <person name="Albert R."/>
            <person name="Binder M."/>
            <person name="Bloem J."/>
            <person name="Labutti K."/>
            <person name="Salamov A."/>
            <person name="Andreopoulos B."/>
            <person name="Baker S."/>
            <person name="Barry K."/>
            <person name="Bills G."/>
            <person name="Bluhm B."/>
            <person name="Cannon C."/>
            <person name="Castanera R."/>
            <person name="Culley D."/>
            <person name="Daum C."/>
            <person name="Ezra D."/>
            <person name="Gonzalez J."/>
            <person name="Henrissat B."/>
            <person name="Kuo A."/>
            <person name="Liang C."/>
            <person name="Lipzen A."/>
            <person name="Lutzoni F."/>
            <person name="Magnuson J."/>
            <person name="Mondo S."/>
            <person name="Nolan M."/>
            <person name="Ohm R."/>
            <person name="Pangilinan J."/>
            <person name="Park H.-J."/>
            <person name="Ramirez L."/>
            <person name="Alfaro M."/>
            <person name="Sun H."/>
            <person name="Tritt A."/>
            <person name="Yoshinaga Y."/>
            <person name="Zwiers L.-H."/>
            <person name="Turgeon B."/>
            <person name="Goodwin S."/>
            <person name="Spatafora J."/>
            <person name="Crous P."/>
            <person name="Grigoriev I."/>
        </authorList>
    </citation>
    <scope>NUCLEOTIDE SEQUENCE</scope>
    <source>
        <strain evidence="1">CBS 125425</strain>
    </source>
</reference>
<keyword evidence="2" id="KW-1185">Reference proteome</keyword>
<dbReference type="Proteomes" id="UP000799444">
    <property type="component" value="Unassembled WGS sequence"/>
</dbReference>
<evidence type="ECO:0000313" key="2">
    <source>
        <dbReference type="Proteomes" id="UP000799444"/>
    </source>
</evidence>
<dbReference type="AlphaFoldDB" id="A0A9P4V012"/>
<sequence>MGLSAEIQLRVGACYLWREQNWAAWPLAWREKRNARCGAGYMMMGPREDCYTVVILLVGYGRHHKQALVRLPVLGRQNRARTLSDLKLTGSRQ</sequence>
<protein>
    <submittedName>
        <fullName evidence="1">Uncharacterized protein</fullName>
    </submittedName>
</protein>
<name>A0A9P4V012_9PLEO</name>
<accession>A0A9P4V012</accession>
<gene>
    <name evidence="1" type="ORF">EJ04DRAFT_365528</name>
</gene>
<evidence type="ECO:0000313" key="1">
    <source>
        <dbReference type="EMBL" id="KAF2731548.1"/>
    </source>
</evidence>
<comment type="caution">
    <text evidence="1">The sequence shown here is derived from an EMBL/GenBank/DDBJ whole genome shotgun (WGS) entry which is preliminary data.</text>
</comment>